<keyword evidence="3" id="KW-1185">Reference proteome</keyword>
<reference evidence="2" key="1">
    <citation type="submission" date="2021-06" db="EMBL/GenBank/DDBJ databases">
        <title>Parelaphostrongylus tenuis whole genome reference sequence.</title>
        <authorList>
            <person name="Garwood T.J."/>
            <person name="Larsen P.A."/>
            <person name="Fountain-Jones N.M."/>
            <person name="Garbe J.R."/>
            <person name="Macchietto M.G."/>
            <person name="Kania S.A."/>
            <person name="Gerhold R.W."/>
            <person name="Richards J.E."/>
            <person name="Wolf T.M."/>
        </authorList>
    </citation>
    <scope>NUCLEOTIDE SEQUENCE</scope>
    <source>
        <strain evidence="2">MNPRO001-30</strain>
        <tissue evidence="2">Meninges</tissue>
    </source>
</reference>
<protein>
    <submittedName>
        <fullName evidence="2">Uncharacterized protein</fullName>
    </submittedName>
</protein>
<dbReference type="AlphaFoldDB" id="A0AAD5R997"/>
<proteinExistence type="predicted"/>
<organism evidence="2 3">
    <name type="scientific">Parelaphostrongylus tenuis</name>
    <name type="common">Meningeal worm</name>
    <dbReference type="NCBI Taxonomy" id="148309"/>
    <lineage>
        <taxon>Eukaryota</taxon>
        <taxon>Metazoa</taxon>
        <taxon>Ecdysozoa</taxon>
        <taxon>Nematoda</taxon>
        <taxon>Chromadorea</taxon>
        <taxon>Rhabditida</taxon>
        <taxon>Rhabditina</taxon>
        <taxon>Rhabditomorpha</taxon>
        <taxon>Strongyloidea</taxon>
        <taxon>Metastrongylidae</taxon>
        <taxon>Parelaphostrongylus</taxon>
    </lineage>
</organism>
<accession>A0AAD5R997</accession>
<comment type="caution">
    <text evidence="2">The sequence shown here is derived from an EMBL/GenBank/DDBJ whole genome shotgun (WGS) entry which is preliminary data.</text>
</comment>
<evidence type="ECO:0000313" key="2">
    <source>
        <dbReference type="EMBL" id="KAJ1371801.1"/>
    </source>
</evidence>
<gene>
    <name evidence="2" type="ORF">KIN20_033814</name>
</gene>
<dbReference type="EMBL" id="JAHQIW010007046">
    <property type="protein sequence ID" value="KAJ1371801.1"/>
    <property type="molecule type" value="Genomic_DNA"/>
</dbReference>
<evidence type="ECO:0000256" key="1">
    <source>
        <dbReference type="SAM" id="MobiDB-lite"/>
    </source>
</evidence>
<evidence type="ECO:0000313" key="3">
    <source>
        <dbReference type="Proteomes" id="UP001196413"/>
    </source>
</evidence>
<dbReference type="Proteomes" id="UP001196413">
    <property type="component" value="Unassembled WGS sequence"/>
</dbReference>
<feature type="compositionally biased region" description="Basic residues" evidence="1">
    <location>
        <begin position="14"/>
        <end position="23"/>
    </location>
</feature>
<sequence>MTVSEGAIDEEEKRRRRAKKKKNDRTTIIIATTTATTTTATITTTATKYRFSNYRMTTKTPSKSHPQIIAEQVMCVKGTK</sequence>
<feature type="region of interest" description="Disordered" evidence="1">
    <location>
        <begin position="1"/>
        <end position="24"/>
    </location>
</feature>
<name>A0AAD5R997_PARTN</name>